<feature type="signal peptide" evidence="1">
    <location>
        <begin position="1"/>
        <end position="18"/>
    </location>
</feature>
<evidence type="ECO:0000313" key="3">
    <source>
        <dbReference type="Proteomes" id="UP000267029"/>
    </source>
</evidence>
<feature type="chain" id="PRO_5030017442" description="SCP domain-containing protein" evidence="1">
    <location>
        <begin position="19"/>
        <end position="105"/>
    </location>
</feature>
<keyword evidence="1" id="KW-0732">Signal</keyword>
<organism evidence="2 3">
    <name type="scientific">Mesocestoides corti</name>
    <name type="common">Flatworm</name>
    <dbReference type="NCBI Taxonomy" id="53468"/>
    <lineage>
        <taxon>Eukaryota</taxon>
        <taxon>Metazoa</taxon>
        <taxon>Spiralia</taxon>
        <taxon>Lophotrochozoa</taxon>
        <taxon>Platyhelminthes</taxon>
        <taxon>Cestoda</taxon>
        <taxon>Eucestoda</taxon>
        <taxon>Cyclophyllidea</taxon>
        <taxon>Mesocestoididae</taxon>
        <taxon>Mesocestoides</taxon>
    </lineage>
</organism>
<dbReference type="OrthoDB" id="6259906at2759"/>
<accession>A0A0R3U7M4</accession>
<gene>
    <name evidence="2" type="ORF">MCOS_LOCUS2834</name>
</gene>
<sequence length="105" mass="11936">MRTWQCLIFFLTIAVCMSAEVRSRRWISSVVRRLHTKLVHKAYYAKCLVDSPLTVIVCRGVSYGAGLTPEAAKDSARYYASATGDYRCGYFVGQCIIRQFEKKTP</sequence>
<dbReference type="AlphaFoldDB" id="A0A0R3U7M4"/>
<reference evidence="2 3" key="1">
    <citation type="submission" date="2018-10" db="EMBL/GenBank/DDBJ databases">
        <authorList>
            <consortium name="Pathogen Informatics"/>
        </authorList>
    </citation>
    <scope>NUCLEOTIDE SEQUENCE [LARGE SCALE GENOMIC DNA]</scope>
</reference>
<dbReference type="EMBL" id="UXSR01000522">
    <property type="protein sequence ID" value="VDD76831.1"/>
    <property type="molecule type" value="Genomic_DNA"/>
</dbReference>
<proteinExistence type="predicted"/>
<evidence type="ECO:0000256" key="1">
    <source>
        <dbReference type="SAM" id="SignalP"/>
    </source>
</evidence>
<name>A0A0R3U7M4_MESCO</name>
<dbReference type="Proteomes" id="UP000267029">
    <property type="component" value="Unassembled WGS sequence"/>
</dbReference>
<protein>
    <recommendedName>
        <fullName evidence="4">SCP domain-containing protein</fullName>
    </recommendedName>
</protein>
<keyword evidence="3" id="KW-1185">Reference proteome</keyword>
<evidence type="ECO:0008006" key="4">
    <source>
        <dbReference type="Google" id="ProtNLM"/>
    </source>
</evidence>
<evidence type="ECO:0000313" key="2">
    <source>
        <dbReference type="EMBL" id="VDD76831.1"/>
    </source>
</evidence>